<evidence type="ECO:0000256" key="6">
    <source>
        <dbReference type="RuleBase" id="RU362091"/>
    </source>
</evidence>
<dbReference type="AlphaFoldDB" id="M3JR14"/>
<feature type="transmembrane region" description="Helical" evidence="7">
    <location>
        <begin position="407"/>
        <end position="424"/>
    </location>
</feature>
<feature type="transmembrane region" description="Helical" evidence="7">
    <location>
        <begin position="497"/>
        <end position="518"/>
    </location>
</feature>
<comment type="similarity">
    <text evidence="2 6">Belongs to the sodium:solute symporter (SSF) (TC 2.A.21) family.</text>
</comment>
<feature type="transmembrane region" description="Helical" evidence="7">
    <location>
        <begin position="194"/>
        <end position="216"/>
    </location>
</feature>
<dbReference type="InterPro" id="IPR031155">
    <property type="entry name" value="DUR"/>
</dbReference>
<evidence type="ECO:0000256" key="2">
    <source>
        <dbReference type="ARBA" id="ARBA00006434"/>
    </source>
</evidence>
<organism evidence="8 9">
    <name type="scientific">Candida maltosa (strain Xu316)</name>
    <name type="common">Yeast</name>
    <dbReference type="NCBI Taxonomy" id="1245528"/>
    <lineage>
        <taxon>Eukaryota</taxon>
        <taxon>Fungi</taxon>
        <taxon>Dikarya</taxon>
        <taxon>Ascomycota</taxon>
        <taxon>Saccharomycotina</taxon>
        <taxon>Pichiomycetes</taxon>
        <taxon>Debaryomycetaceae</taxon>
        <taxon>Candida/Lodderomyces clade</taxon>
        <taxon>Candida</taxon>
    </lineage>
</organism>
<protein>
    <submittedName>
        <fullName evidence="8">Urea active transporter, putative</fullName>
    </submittedName>
</protein>
<accession>M3JR14</accession>
<feature type="transmembrane region" description="Helical" evidence="7">
    <location>
        <begin position="12"/>
        <end position="31"/>
    </location>
</feature>
<feature type="transmembrane region" description="Helical" evidence="7">
    <location>
        <begin position="430"/>
        <end position="451"/>
    </location>
</feature>
<feature type="transmembrane region" description="Helical" evidence="7">
    <location>
        <begin position="637"/>
        <end position="657"/>
    </location>
</feature>
<keyword evidence="3 7" id="KW-0812">Transmembrane</keyword>
<comment type="subcellular location">
    <subcellularLocation>
        <location evidence="1">Membrane</location>
        <topology evidence="1">Multi-pass membrane protein</topology>
    </subcellularLocation>
</comment>
<evidence type="ECO:0000256" key="3">
    <source>
        <dbReference type="ARBA" id="ARBA00022692"/>
    </source>
</evidence>
<dbReference type="Proteomes" id="UP000011777">
    <property type="component" value="Unassembled WGS sequence"/>
</dbReference>
<keyword evidence="4 7" id="KW-1133">Transmembrane helix</keyword>
<keyword evidence="5 7" id="KW-0472">Membrane</keyword>
<feature type="transmembrane region" description="Helical" evidence="7">
    <location>
        <begin position="170"/>
        <end position="187"/>
    </location>
</feature>
<comment type="caution">
    <text evidence="8">The sequence shown here is derived from an EMBL/GenBank/DDBJ whole genome shotgun (WGS) entry which is preliminary data.</text>
</comment>
<dbReference type="PANTHER" id="PTHR46154">
    <property type="match status" value="1"/>
</dbReference>
<dbReference type="Gene3D" id="1.20.1730.10">
    <property type="entry name" value="Sodium/glucose cotransporter"/>
    <property type="match status" value="1"/>
</dbReference>
<feature type="transmembrane region" description="Helical" evidence="7">
    <location>
        <begin position="290"/>
        <end position="318"/>
    </location>
</feature>
<dbReference type="GO" id="GO:0005886">
    <property type="term" value="C:plasma membrane"/>
    <property type="evidence" value="ECO:0007669"/>
    <property type="project" value="TreeGrafter"/>
</dbReference>
<feature type="transmembrane region" description="Helical" evidence="7">
    <location>
        <begin position="458"/>
        <end position="477"/>
    </location>
</feature>
<keyword evidence="9" id="KW-1185">Reference proteome</keyword>
<reference evidence="8 9" key="1">
    <citation type="submission" date="2013-02" db="EMBL/GenBank/DDBJ databases">
        <title>Genome sequence of Candida maltosa Xu316, a potential industrial strain for xylitol and ethanol production.</title>
        <authorList>
            <person name="Yu J."/>
            <person name="Wang Q."/>
            <person name="Geng X."/>
            <person name="Bao W."/>
            <person name="He P."/>
            <person name="Cai J."/>
        </authorList>
    </citation>
    <scope>NUCLEOTIDE SEQUENCE [LARGE SCALE GENOMIC DNA]</scope>
    <source>
        <strain evidence="9">Xu316</strain>
    </source>
</reference>
<feature type="transmembrane region" description="Helical" evidence="7">
    <location>
        <begin position="136"/>
        <end position="164"/>
    </location>
</feature>
<feature type="transmembrane region" description="Helical" evidence="7">
    <location>
        <begin position="90"/>
        <end position="110"/>
    </location>
</feature>
<evidence type="ECO:0000256" key="7">
    <source>
        <dbReference type="SAM" id="Phobius"/>
    </source>
</evidence>
<gene>
    <name evidence="8" type="ORF">G210_5212</name>
</gene>
<evidence type="ECO:0000256" key="4">
    <source>
        <dbReference type="ARBA" id="ARBA00022989"/>
    </source>
</evidence>
<feature type="transmembrane region" description="Helical" evidence="7">
    <location>
        <begin position="256"/>
        <end position="278"/>
    </location>
</feature>
<dbReference type="HOGENOM" id="CLU_010778_2_1_1"/>
<evidence type="ECO:0000313" key="8">
    <source>
        <dbReference type="EMBL" id="EMG45210.1"/>
    </source>
</evidence>
<evidence type="ECO:0000256" key="5">
    <source>
        <dbReference type="ARBA" id="ARBA00023136"/>
    </source>
</evidence>
<feature type="transmembrane region" description="Helical" evidence="7">
    <location>
        <begin position="362"/>
        <end position="386"/>
    </location>
</feature>
<dbReference type="EMBL" id="AOGT01002921">
    <property type="protein sequence ID" value="EMG45210.1"/>
    <property type="molecule type" value="Genomic_DNA"/>
</dbReference>
<dbReference type="InterPro" id="IPR038377">
    <property type="entry name" value="Na/Glc_symporter_sf"/>
</dbReference>
<dbReference type="CDD" id="cd11476">
    <property type="entry name" value="SLC5sbd_DUR3"/>
    <property type="match status" value="1"/>
</dbReference>
<proteinExistence type="inferred from homology"/>
<dbReference type="PROSITE" id="PS50283">
    <property type="entry name" value="NA_SOLUT_SYMP_3"/>
    <property type="match status" value="1"/>
</dbReference>
<evidence type="ECO:0000313" key="9">
    <source>
        <dbReference type="Proteomes" id="UP000011777"/>
    </source>
</evidence>
<dbReference type="OrthoDB" id="6132759at2759"/>
<dbReference type="Pfam" id="PF00474">
    <property type="entry name" value="SSF"/>
    <property type="match status" value="1"/>
</dbReference>
<feature type="non-terminal residue" evidence="8">
    <location>
        <position position="1"/>
    </location>
</feature>
<feature type="transmembrane region" description="Helical" evidence="7">
    <location>
        <begin position="597"/>
        <end position="617"/>
    </location>
</feature>
<dbReference type="STRING" id="1245528.M3JR14"/>
<evidence type="ECO:0000256" key="1">
    <source>
        <dbReference type="ARBA" id="ARBA00004141"/>
    </source>
</evidence>
<dbReference type="eggNOG" id="KOG2348">
    <property type="taxonomic scope" value="Eukaryota"/>
</dbReference>
<dbReference type="InterPro" id="IPR001734">
    <property type="entry name" value="Na/solute_symporter"/>
</dbReference>
<dbReference type="PANTHER" id="PTHR46154:SF3">
    <property type="entry name" value="DUR32P"/>
    <property type="match status" value="1"/>
</dbReference>
<dbReference type="OMA" id="MICPGIL"/>
<name>M3JR14_CANMX</name>
<dbReference type="GO" id="GO:0015204">
    <property type="term" value="F:urea transmembrane transporter activity"/>
    <property type="evidence" value="ECO:0007669"/>
    <property type="project" value="InterPro"/>
</dbReference>
<sequence length="677" mass="73523">MSEESVHLLGQGAGYGVLVGVGAAFAIGMILTTKLLQKYLHENANNTETFSVANRSVGTFLTSSAVYSSWTWSTESIFVISQVYNYGIQAAYYYGAGLCIQISVLALVGIHAKKKIPTAHTSLEAVELRYGKSAHFLYLTLALITNIVSGSSMLVGTAAVISVIAGNLHIVASTMLIPFGVLLYTTVGGLKATFLTDFIHTTVLLIVLCYLTTGVLTSDQVGGLTGLWDKLVDVAATKHIDGNYEGSIITGKSQGAVFFGLVLTCGNFGLTVMDSSFWQKTFAASPRSTVPAYLLTAILILSNVWPVGSIIGGASHFLENNPSFPTYPRKMNEYEVAAGFVLPYALKATLGKGAVGALLLNIYLAITSTLSAQMVSVSSLVSFDVYKKYINPDAHNKAMMKVSHISCVIYSFFISGFSIMLYYVGVNMTWYAFFTPIVICPGVIPLILTVTSDRQTRLAAITAPIVGLCAGIAVWLSTAHHYYGEITIRSTGGILPALFGGLTSLLLPGVTSIVISLIKPEKFDWTVLQNADLIVKEEQQEEEDVTQNTPDIDDLVQIEGEKVGDTEVKVHSETASDNSVSEDLQSTSQVSSKELDFWIKIATGAVIFVLLVIWIIWPMSLYRDWIFTAAYFKGYVVVGLIWLYTTLILIGFVPLYTGRHSTAKVFRGLYNDYIKKR</sequence>